<dbReference type="AlphaFoldDB" id="A0ABD1CXA5"/>
<comment type="caution">
    <text evidence="3">The sequence shown here is derived from an EMBL/GenBank/DDBJ whole genome shotgun (WGS) entry which is preliminary data.</text>
</comment>
<dbReference type="SUPFAM" id="SSF52113">
    <property type="entry name" value="BRCT domain"/>
    <property type="match status" value="2"/>
</dbReference>
<feature type="region of interest" description="Disordered" evidence="1">
    <location>
        <begin position="59"/>
        <end position="167"/>
    </location>
</feature>
<feature type="domain" description="BRCT" evidence="2">
    <location>
        <begin position="1"/>
        <end position="58"/>
    </location>
</feature>
<dbReference type="PANTHER" id="PTHR11370">
    <property type="entry name" value="DNA-REPAIR PROTEIN XRCC1"/>
    <property type="match status" value="1"/>
</dbReference>
<evidence type="ECO:0000313" key="4">
    <source>
        <dbReference type="Proteomes" id="UP001562425"/>
    </source>
</evidence>
<dbReference type="Proteomes" id="UP001562425">
    <property type="component" value="Unassembled WGS sequence"/>
</dbReference>
<dbReference type="Pfam" id="PF12738">
    <property type="entry name" value="PTCB-BRCT"/>
    <property type="match status" value="1"/>
</dbReference>
<dbReference type="InterPro" id="IPR036420">
    <property type="entry name" value="BRCT_dom_sf"/>
</dbReference>
<feature type="compositionally biased region" description="Basic and acidic residues" evidence="1">
    <location>
        <begin position="134"/>
        <end position="167"/>
    </location>
</feature>
<dbReference type="EMBL" id="JBEHCU010008813">
    <property type="protein sequence ID" value="KAL1381079.1"/>
    <property type="molecule type" value="Genomic_DNA"/>
</dbReference>
<dbReference type="PANTHER" id="PTHR11370:SF5">
    <property type="entry name" value="DNA REPAIR PROTEIN XRCC1"/>
    <property type="match status" value="1"/>
</dbReference>
<dbReference type="PROSITE" id="PS50172">
    <property type="entry name" value="BRCT"/>
    <property type="match status" value="2"/>
</dbReference>
<evidence type="ECO:0000259" key="2">
    <source>
        <dbReference type="PROSITE" id="PS50172"/>
    </source>
</evidence>
<evidence type="ECO:0000313" key="3">
    <source>
        <dbReference type="EMBL" id="KAL1381079.1"/>
    </source>
</evidence>
<evidence type="ECO:0000256" key="1">
    <source>
        <dbReference type="SAM" id="MobiDB-lite"/>
    </source>
</evidence>
<name>A0ABD1CXA5_CULPP</name>
<protein>
    <recommendedName>
        <fullName evidence="2">BRCT domain-containing protein</fullName>
    </recommendedName>
</protein>
<gene>
    <name evidence="3" type="ORF">pipiens_013727</name>
</gene>
<proteinExistence type="predicted"/>
<keyword evidence="4" id="KW-1185">Reference proteome</keyword>
<dbReference type="Gene3D" id="3.40.50.10190">
    <property type="entry name" value="BRCT domain"/>
    <property type="match status" value="2"/>
</dbReference>
<accession>A0ABD1CXA5</accession>
<feature type="compositionally biased region" description="Basic and acidic residues" evidence="1">
    <location>
        <begin position="63"/>
        <end position="120"/>
    </location>
</feature>
<reference evidence="3 4" key="1">
    <citation type="submission" date="2024-05" db="EMBL/GenBank/DDBJ databases">
        <title>Culex pipiens pipiens assembly and annotation.</title>
        <authorList>
            <person name="Alout H."/>
            <person name="Durand T."/>
        </authorList>
    </citation>
    <scope>NUCLEOTIDE SEQUENCE [LARGE SCALE GENOMIC DNA]</scope>
    <source>
        <strain evidence="3">HA-2024</strain>
        <tissue evidence="3">Whole body</tissue>
    </source>
</reference>
<organism evidence="3 4">
    <name type="scientific">Culex pipiens pipiens</name>
    <name type="common">Northern house mosquito</name>
    <dbReference type="NCBI Taxonomy" id="38569"/>
    <lineage>
        <taxon>Eukaryota</taxon>
        <taxon>Metazoa</taxon>
        <taxon>Ecdysozoa</taxon>
        <taxon>Arthropoda</taxon>
        <taxon>Hexapoda</taxon>
        <taxon>Insecta</taxon>
        <taxon>Pterygota</taxon>
        <taxon>Neoptera</taxon>
        <taxon>Endopterygota</taxon>
        <taxon>Diptera</taxon>
        <taxon>Nematocera</taxon>
        <taxon>Culicoidea</taxon>
        <taxon>Culicidae</taxon>
        <taxon>Culicinae</taxon>
        <taxon>Culicini</taxon>
        <taxon>Culex</taxon>
        <taxon>Culex</taxon>
    </lineage>
</organism>
<sequence length="252" mass="29346">MGAKYKSDWDSSCTHLICAFKNTPKYNQVHGQGKIVRKGWIERCHALRKRLSWRKFALDSDDAERSDSEGEIVDEARRPKQDPPQRDSPVKDPSPRKETDEEALAHYDLDDVAIVEEKPPTYELSGSDTEEEIERVKQKQREQTKDRSEVYDKSTEEDEGRNGEEKEKQLDFFKRKRFLLDDDVGAVDVIKLERYVELYKGSVTKSIAEADYVVTRTQKPLPASFKGELVKPLWVYECHDMECLIPTQRYKP</sequence>
<dbReference type="InterPro" id="IPR001357">
    <property type="entry name" value="BRCT_dom"/>
</dbReference>
<feature type="domain" description="BRCT" evidence="2">
    <location>
        <begin position="168"/>
        <end position="252"/>
    </location>
</feature>